<dbReference type="PROSITE" id="PS50847">
    <property type="entry name" value="GRAM_POS_ANCHORING"/>
    <property type="match status" value="1"/>
</dbReference>
<feature type="compositionally biased region" description="Low complexity" evidence="6">
    <location>
        <begin position="170"/>
        <end position="181"/>
    </location>
</feature>
<sequence>MLTTQRTKEHVKMYKHKKLWMVMGITTAVMAMSTTRLTVANADTNQQTPTTTQVSSAASSSTSQASNSTAPSATSSVTSESKVSGQSAASAPASATSSANSSVSQAPVSATSGNSAGSEVANSATSAGNSAASNASAGSASSQGSQVSEQGPVQSVASQARGRMARSVVSTGTTTTTTTTTDKTDSDTKTPDPATVVTIPDANLRAAVKKGLGIADDNDITIGKIANYRGYLDISTAGLMLNDVQVSDEIPVESLAGIEALQYLPSSVPLSLTIVAANTEAGISIDLTPLQALHLTRLYLYLPFPAKTDLTPLTSIDPSNFITIDISPSIGQYQGHQYGMTNAQLASLGPWLTAIGNNGHAPYIGIDNNSLSDFSPLAGITGNAFIAAEGQMIINWNNTLNLVKGQPVTFTGITLTGLKGETINNAFGWSFNTNVAGQQRITSLGNNQYQIDNVQQYPTVKTFLIYGNIGYVYSDYYYPTPHGDFVEVKYPDGTTLITDMQVYQSAHFQDHPNVTVKYVDQNVKPIAALPDQVVNGVDVGDSYDLSSYMNVPGYKVVARTAPLTGTYTLDPQYLYLMAVPDVPAGTVTVNYVDTDGQVLATTEATYPRGQLVDLTYTTTQKAFDGYTFSQLGTDSLAANGTLTVAGGTVTYVYTKNPVLMGQVTVNYVDDTTATTLKTATLTGEQGSAVIDDTATTIADYLAAGYELGQNDLPTTSFNYTDTAQTYTVHFKHQLTALTTASDLQKAVTRTIHYVYANGKTAATDQVATVNFTRTGQVDLVTGVKTYTNWVAENGAASFAAQVSPTIADYTADHLTVAAVPVTAASADLETTVTYTANPVQPTKPATNPNQGVTPPTKPATDHNTGVTTPTEPNPDQAGATINPTSPDTGAADEVTVTTDTKQPVTTTAPTVVDDGVGDTIAPTPTNVDTGQPVKSASAKTVELAPDGDALNAGVSRTTAQVSQPTTKSVVKTASVVPVKAAFKPVTSSKLATSALPQTSDANQPATAWLGLGVLLTSLLTALGFKARKQD</sequence>
<keyword evidence="5" id="KW-0572">Peptidoglycan-anchor</keyword>
<feature type="region of interest" description="Disordered" evidence="6">
    <location>
        <begin position="41"/>
        <end position="194"/>
    </location>
</feature>
<dbReference type="Pfam" id="PF17966">
    <property type="entry name" value="Muc_B2"/>
    <property type="match status" value="1"/>
</dbReference>
<evidence type="ECO:0000256" key="5">
    <source>
        <dbReference type="ARBA" id="ARBA00023088"/>
    </source>
</evidence>
<proteinExistence type="predicted"/>
<keyword evidence="4" id="KW-0677">Repeat</keyword>
<dbReference type="InterPro" id="IPR041558">
    <property type="entry name" value="MucBP_2"/>
</dbReference>
<feature type="domain" description="Gram-positive cocci surface proteins LPxTG" evidence="9">
    <location>
        <begin position="995"/>
        <end position="1030"/>
    </location>
</feature>
<evidence type="ECO:0000256" key="4">
    <source>
        <dbReference type="ARBA" id="ARBA00022737"/>
    </source>
</evidence>
<feature type="signal peptide" evidence="8">
    <location>
        <begin position="1"/>
        <end position="31"/>
    </location>
</feature>
<feature type="transmembrane region" description="Helical" evidence="7">
    <location>
        <begin position="1005"/>
        <end position="1024"/>
    </location>
</feature>
<reference evidence="11" key="1">
    <citation type="journal article" date="2019" name="Int. J. Syst. Evol. Microbiol.">
        <title>The Global Catalogue of Microorganisms (GCM) 10K type strain sequencing project: providing services to taxonomists for standard genome sequencing and annotation.</title>
        <authorList>
            <consortium name="The Broad Institute Genomics Platform"/>
            <consortium name="The Broad Institute Genome Sequencing Center for Infectious Disease"/>
            <person name="Wu L."/>
            <person name="Ma J."/>
        </authorList>
    </citation>
    <scope>NUCLEOTIDE SEQUENCE [LARGE SCALE GENOMIC DNA]</scope>
    <source>
        <strain evidence="11">CCM 8931</strain>
    </source>
</reference>
<comment type="caution">
    <text evidence="10">The sequence shown here is derived from an EMBL/GenBank/DDBJ whole genome shotgun (WGS) entry which is preliminary data.</text>
</comment>
<feature type="compositionally biased region" description="Polar residues" evidence="6">
    <location>
        <begin position="837"/>
        <end position="853"/>
    </location>
</feature>
<feature type="compositionally biased region" description="Low complexity" evidence="6">
    <location>
        <begin position="44"/>
        <end position="110"/>
    </location>
</feature>
<accession>A0ABW4BXJ8</accession>
<keyword evidence="3 8" id="KW-0732">Signal</keyword>
<dbReference type="InterPro" id="IPR022263">
    <property type="entry name" value="KxYKxGKxW"/>
</dbReference>
<feature type="compositionally biased region" description="Low complexity" evidence="6">
    <location>
        <begin position="120"/>
        <end position="156"/>
    </location>
</feature>
<dbReference type="InterPro" id="IPR009459">
    <property type="entry name" value="MucBP_dom"/>
</dbReference>
<dbReference type="Pfam" id="PF06458">
    <property type="entry name" value="MucBP"/>
    <property type="match status" value="2"/>
</dbReference>
<evidence type="ECO:0000256" key="3">
    <source>
        <dbReference type="ARBA" id="ARBA00022729"/>
    </source>
</evidence>
<evidence type="ECO:0000256" key="1">
    <source>
        <dbReference type="ARBA" id="ARBA00022512"/>
    </source>
</evidence>
<feature type="region of interest" description="Disordered" evidence="6">
    <location>
        <begin position="837"/>
        <end position="917"/>
    </location>
</feature>
<dbReference type="RefSeq" id="WP_137635600.1">
    <property type="nucleotide sequence ID" value="NZ_BJDL01000024.1"/>
</dbReference>
<evidence type="ECO:0000256" key="8">
    <source>
        <dbReference type="SAM" id="SignalP"/>
    </source>
</evidence>
<evidence type="ECO:0000313" key="10">
    <source>
        <dbReference type="EMBL" id="MFD1419393.1"/>
    </source>
</evidence>
<evidence type="ECO:0000256" key="2">
    <source>
        <dbReference type="ARBA" id="ARBA00022525"/>
    </source>
</evidence>
<dbReference type="InterPro" id="IPR041495">
    <property type="entry name" value="Mub_B2"/>
</dbReference>
<keyword evidence="7" id="KW-0472">Membrane</keyword>
<dbReference type="NCBIfam" id="TIGR01167">
    <property type="entry name" value="LPXTG_anchor"/>
    <property type="match status" value="1"/>
</dbReference>
<evidence type="ECO:0000259" key="9">
    <source>
        <dbReference type="PROSITE" id="PS50847"/>
    </source>
</evidence>
<keyword evidence="1" id="KW-0134">Cell wall</keyword>
<keyword evidence="2" id="KW-0964">Secreted</keyword>
<protein>
    <submittedName>
        <fullName evidence="10">MucBP domain-containing protein</fullName>
    </submittedName>
</protein>
<name>A0ABW4BXJ8_9LACO</name>
<evidence type="ECO:0000313" key="11">
    <source>
        <dbReference type="Proteomes" id="UP001597188"/>
    </source>
</evidence>
<feature type="compositionally biased region" description="Polar residues" evidence="6">
    <location>
        <begin position="861"/>
        <end position="870"/>
    </location>
</feature>
<dbReference type="Gene3D" id="3.10.20.320">
    <property type="entry name" value="Putative peptidoglycan bound protein (lpxtg motif)"/>
    <property type="match status" value="2"/>
</dbReference>
<dbReference type="Proteomes" id="UP001597188">
    <property type="component" value="Unassembled WGS sequence"/>
</dbReference>
<organism evidence="10 11">
    <name type="scientific">Lactiplantibacillus songbeiensis</name>
    <dbReference type="NCBI Taxonomy" id="2559920"/>
    <lineage>
        <taxon>Bacteria</taxon>
        <taxon>Bacillati</taxon>
        <taxon>Bacillota</taxon>
        <taxon>Bacilli</taxon>
        <taxon>Lactobacillales</taxon>
        <taxon>Lactobacillaceae</taxon>
        <taxon>Lactiplantibacillus</taxon>
    </lineage>
</organism>
<dbReference type="Gene3D" id="3.10.20.470">
    <property type="match status" value="1"/>
</dbReference>
<keyword evidence="7" id="KW-1133">Transmembrane helix</keyword>
<dbReference type="NCBIfam" id="TIGR03715">
    <property type="entry name" value="KxYKxGKxW"/>
    <property type="match status" value="1"/>
</dbReference>
<keyword evidence="7" id="KW-0812">Transmembrane</keyword>
<dbReference type="EMBL" id="JBHTOJ010000001">
    <property type="protein sequence ID" value="MFD1419393.1"/>
    <property type="molecule type" value="Genomic_DNA"/>
</dbReference>
<keyword evidence="11" id="KW-1185">Reference proteome</keyword>
<feature type="compositionally biased region" description="Low complexity" evidence="6">
    <location>
        <begin position="894"/>
        <end position="917"/>
    </location>
</feature>
<gene>
    <name evidence="10" type="ORF">ACFQ5L_00275</name>
</gene>
<evidence type="ECO:0000256" key="6">
    <source>
        <dbReference type="SAM" id="MobiDB-lite"/>
    </source>
</evidence>
<dbReference type="Pfam" id="PF17965">
    <property type="entry name" value="MucBP_2"/>
    <property type="match status" value="1"/>
</dbReference>
<feature type="chain" id="PRO_5046990989" evidence="8">
    <location>
        <begin position="32"/>
        <end position="1030"/>
    </location>
</feature>
<dbReference type="Gene3D" id="2.60.40.4300">
    <property type="match status" value="1"/>
</dbReference>
<dbReference type="Pfam" id="PF19258">
    <property type="entry name" value="KxYKxGKxW_sig"/>
    <property type="match status" value="1"/>
</dbReference>
<evidence type="ECO:0000256" key="7">
    <source>
        <dbReference type="SAM" id="Phobius"/>
    </source>
</evidence>
<dbReference type="InterPro" id="IPR019931">
    <property type="entry name" value="LPXTG_anchor"/>
</dbReference>